<evidence type="ECO:0000313" key="10">
    <source>
        <dbReference type="EMBL" id="MDG4945355.1"/>
    </source>
</evidence>
<feature type="transmembrane region" description="Helical" evidence="7">
    <location>
        <begin position="443"/>
        <end position="474"/>
    </location>
</feature>
<organism evidence="10 11">
    <name type="scientific">Profundicola chukchiensis</name>
    <dbReference type="NCBI Taxonomy" id="2961959"/>
    <lineage>
        <taxon>Bacteria</taxon>
        <taxon>Pseudomonadati</taxon>
        <taxon>Bacteroidota</taxon>
        <taxon>Flavobacteriia</taxon>
        <taxon>Flavobacteriales</taxon>
        <taxon>Weeksellaceae</taxon>
        <taxon>Profundicola</taxon>
    </lineage>
</organism>
<keyword evidence="5 7" id="KW-0472">Membrane</keyword>
<keyword evidence="11" id="KW-1185">Reference proteome</keyword>
<dbReference type="AlphaFoldDB" id="A0A9X4MXI3"/>
<dbReference type="InterPro" id="IPR049453">
    <property type="entry name" value="Memb_transporter_dom"/>
</dbReference>
<feature type="transmembrane region" description="Helical" evidence="7">
    <location>
        <begin position="132"/>
        <end position="155"/>
    </location>
</feature>
<evidence type="ECO:0000256" key="7">
    <source>
        <dbReference type="SAM" id="Phobius"/>
    </source>
</evidence>
<feature type="domain" description="Integral membrane bound transporter" evidence="9">
    <location>
        <begin position="402"/>
        <end position="524"/>
    </location>
</feature>
<comment type="subcellular location">
    <subcellularLocation>
        <location evidence="1">Cell membrane</location>
        <topology evidence="1">Multi-pass membrane protein</topology>
    </subcellularLocation>
</comment>
<comment type="caution">
    <text evidence="10">The sequence shown here is derived from an EMBL/GenBank/DDBJ whole genome shotgun (WGS) entry which is preliminary data.</text>
</comment>
<dbReference type="Pfam" id="PF13515">
    <property type="entry name" value="FUSC_2"/>
    <property type="match status" value="1"/>
</dbReference>
<evidence type="ECO:0000256" key="4">
    <source>
        <dbReference type="ARBA" id="ARBA00022989"/>
    </source>
</evidence>
<keyword evidence="3 7" id="KW-0812">Transmembrane</keyword>
<feature type="domain" description="Integral membrane protein YccS N-terminal" evidence="8">
    <location>
        <begin position="69"/>
        <end position="313"/>
    </location>
</feature>
<protein>
    <submittedName>
        <fullName evidence="10">FUSC family protein</fullName>
    </submittedName>
</protein>
<dbReference type="Pfam" id="PF12805">
    <property type="entry name" value="FUSC-like"/>
    <property type="match status" value="1"/>
</dbReference>
<name>A0A9X4MXI3_9FLAO</name>
<dbReference type="RefSeq" id="WP_304419998.1">
    <property type="nucleotide sequence ID" value="NZ_JANCMU010000001.1"/>
</dbReference>
<dbReference type="PANTHER" id="PTHR30509:SF8">
    <property type="entry name" value="INNER MEMBRANE PROTEIN YCCS"/>
    <property type="match status" value="1"/>
</dbReference>
<keyword evidence="2" id="KW-1003">Cell membrane</keyword>
<dbReference type="PANTHER" id="PTHR30509">
    <property type="entry name" value="P-HYDROXYBENZOIC ACID EFFLUX PUMP SUBUNIT-RELATED"/>
    <property type="match status" value="1"/>
</dbReference>
<gene>
    <name evidence="10" type="ORF">NMK71_02925</name>
</gene>
<accession>A0A9X4MXI3</accession>
<dbReference type="Proteomes" id="UP001152599">
    <property type="component" value="Unassembled WGS sequence"/>
</dbReference>
<dbReference type="InterPro" id="IPR032692">
    <property type="entry name" value="YccS_N"/>
</dbReference>
<proteinExistence type="inferred from homology"/>
<feature type="transmembrane region" description="Helical" evidence="7">
    <location>
        <begin position="12"/>
        <end position="29"/>
    </location>
</feature>
<feature type="transmembrane region" description="Helical" evidence="7">
    <location>
        <begin position="109"/>
        <end position="126"/>
    </location>
</feature>
<sequence>MKSYLLSYDFSRGVLMAFTVLVFGLITYFSGNVDAIPAVTIGVLLTSFCDLQGDIRKRVFTMGLSILMNSLSFLLISFIIGNTLLLFIGIAVLVFFISYLGVFGHRANMLAFSGLMGVVLSMVQRYDGPGTLEHVLLMCIGGVGYIIMSTLFHFLTKKRQVNEKLAELIALNANFIHLQWERNQLNQKVDESKRLDLHQQITEKQESLRELLFTNELLGGASKTRNRQMLMLVELIDIAELTMANPIDVYSLRQHPNWNEELFKEFQDELHQQYVWLKKMELFLRTDKPINFTRENSPTREDFSQKIQEFAESHDIIKVRAISLALLNYKDYLERQTAKIANVQHLLQSRKNKELQPILEVYREKFVSSEEYTLQGFKESFQLSSPILRHSIRLTVSMVSGYFLGLLLNVENPYWIMLTVVVIMRPSYGLTKQRSIQRVLGTIVGVLISIGIVLITNNFYVYLSIALTSMIFGFSLINRSYFWAATAITLNVIFAFFLILPDQWGVIQFRLIDTFIGAVVSTVVAYTILPYWEFKTLRSTMIDTLQANQKYMEEITHFYCNPDSDINYRLSRKKSFAASGELNAAFQRFTQDPKSKQNNAKIYYDWLVLNQNFLSGLASLGSYIQNHHSAQIKNEFKQSMEVISDKLDIIQRSLNHDTSINPEAQVAQDFQIAEYWKEIEKRRDQELAEGNLKITEQFRLEMQEVKHIKEDLNWLYDLSRKLVEVTNKLNFNAS</sequence>
<feature type="transmembrane region" description="Helical" evidence="7">
    <location>
        <begin position="84"/>
        <end position="102"/>
    </location>
</feature>
<evidence type="ECO:0000259" key="9">
    <source>
        <dbReference type="Pfam" id="PF13515"/>
    </source>
</evidence>
<dbReference type="EMBL" id="JANCMU010000001">
    <property type="protein sequence ID" value="MDG4945355.1"/>
    <property type="molecule type" value="Genomic_DNA"/>
</dbReference>
<evidence type="ECO:0000256" key="6">
    <source>
        <dbReference type="ARBA" id="ARBA00043993"/>
    </source>
</evidence>
<dbReference type="GO" id="GO:0005886">
    <property type="term" value="C:plasma membrane"/>
    <property type="evidence" value="ECO:0007669"/>
    <property type="project" value="UniProtKB-SubCell"/>
</dbReference>
<reference evidence="10" key="1">
    <citation type="submission" date="2022-07" db="EMBL/GenBank/DDBJ databases">
        <title>Description and genome-wide analysis of Profundicola chukchiensis gen. nov., sp. nov., marine bacteria isolated from bottom sediments of the Chukchi Sea.</title>
        <authorList>
            <person name="Romanenko L."/>
            <person name="Otstavnykh N."/>
            <person name="Kurilenko V."/>
            <person name="Eremeev V."/>
            <person name="Velansky P."/>
            <person name="Mikhailov V."/>
            <person name="Isaeva M."/>
        </authorList>
    </citation>
    <scope>NUCLEOTIDE SEQUENCE</scope>
    <source>
        <strain evidence="10">KMM 9713</strain>
    </source>
</reference>
<feature type="transmembrane region" description="Helical" evidence="7">
    <location>
        <begin position="512"/>
        <end position="532"/>
    </location>
</feature>
<evidence type="ECO:0000313" key="11">
    <source>
        <dbReference type="Proteomes" id="UP001152599"/>
    </source>
</evidence>
<comment type="similarity">
    <text evidence="6">Belongs to the YccS/YhfK family.</text>
</comment>
<keyword evidence="4 7" id="KW-1133">Transmembrane helix</keyword>
<evidence type="ECO:0000256" key="1">
    <source>
        <dbReference type="ARBA" id="ARBA00004651"/>
    </source>
</evidence>
<evidence type="ECO:0000256" key="2">
    <source>
        <dbReference type="ARBA" id="ARBA00022475"/>
    </source>
</evidence>
<feature type="transmembrane region" description="Helical" evidence="7">
    <location>
        <begin position="480"/>
        <end position="500"/>
    </location>
</feature>
<evidence type="ECO:0000256" key="5">
    <source>
        <dbReference type="ARBA" id="ARBA00023136"/>
    </source>
</evidence>
<evidence type="ECO:0000256" key="3">
    <source>
        <dbReference type="ARBA" id="ARBA00022692"/>
    </source>
</evidence>
<evidence type="ECO:0000259" key="8">
    <source>
        <dbReference type="Pfam" id="PF12805"/>
    </source>
</evidence>